<dbReference type="STRING" id="1330021.A0A367L4L3"/>
<dbReference type="InterPro" id="IPR050931">
    <property type="entry name" value="Mito_Protein_Transport_Metaxin"/>
</dbReference>
<evidence type="ECO:0008006" key="5">
    <source>
        <dbReference type="Google" id="ProtNLM"/>
    </source>
</evidence>
<evidence type="ECO:0000259" key="2">
    <source>
        <dbReference type="Pfam" id="PF17172"/>
    </source>
</evidence>
<dbReference type="Proteomes" id="UP000253664">
    <property type="component" value="Unassembled WGS sequence"/>
</dbReference>
<dbReference type="GO" id="GO:0007005">
    <property type="term" value="P:mitochondrion organization"/>
    <property type="evidence" value="ECO:0007669"/>
    <property type="project" value="TreeGrafter"/>
</dbReference>
<evidence type="ECO:0000313" key="4">
    <source>
        <dbReference type="Proteomes" id="UP000253664"/>
    </source>
</evidence>
<gene>
    <name evidence="3" type="ORF">L249_1569</name>
</gene>
<organism evidence="3 4">
    <name type="scientific">Ophiocordyceps polyrhachis-furcata BCC 54312</name>
    <dbReference type="NCBI Taxonomy" id="1330021"/>
    <lineage>
        <taxon>Eukaryota</taxon>
        <taxon>Fungi</taxon>
        <taxon>Dikarya</taxon>
        <taxon>Ascomycota</taxon>
        <taxon>Pezizomycotina</taxon>
        <taxon>Sordariomycetes</taxon>
        <taxon>Hypocreomycetidae</taxon>
        <taxon>Hypocreales</taxon>
        <taxon>Ophiocordycipitaceae</taxon>
        <taxon>Ophiocordyceps</taxon>
    </lineage>
</organism>
<sequence length="287" mass="32092">MTDRRRGWFAVPAPVSALFRLVPLRIYEAEALPIRAPSSSRPVPRLHVFAAFDEDDGLSFDPACLMWQTFLRIARIRVQLVSSSPHASPDGSLPFLLPDDKDPNPNIPLTGSAIARYIRAHVSDSTPHPHPPPPPKLEPYLALLTHTIRSAWLYALFLPANEPLLTKLYLSHPSATPPPFRLRSLRTTLDTLSSHRQHHPSPDALLADTRRAFTALDTLLGDDESWFFGLSNPGLFDAHVFSYTYLILNPPVPWAAGDFPLRDCLVGCRRLLAHCDALYAFCYHAVQ</sequence>
<dbReference type="GO" id="GO:0001401">
    <property type="term" value="C:SAM complex"/>
    <property type="evidence" value="ECO:0007669"/>
    <property type="project" value="TreeGrafter"/>
</dbReference>
<dbReference type="InterPro" id="IPR033468">
    <property type="entry name" value="Metaxin_GST"/>
</dbReference>
<dbReference type="Pfam" id="PF17171">
    <property type="entry name" value="GST_C_6"/>
    <property type="match status" value="1"/>
</dbReference>
<dbReference type="PANTHER" id="PTHR12289">
    <property type="entry name" value="METAXIN RELATED"/>
    <property type="match status" value="1"/>
</dbReference>
<feature type="domain" description="Metaxin glutathione S-transferase" evidence="1">
    <location>
        <begin position="210"/>
        <end position="277"/>
    </location>
</feature>
<evidence type="ECO:0000313" key="3">
    <source>
        <dbReference type="EMBL" id="RCI09152.1"/>
    </source>
</evidence>
<keyword evidence="4" id="KW-1185">Reference proteome</keyword>
<evidence type="ECO:0000259" key="1">
    <source>
        <dbReference type="Pfam" id="PF17171"/>
    </source>
</evidence>
<dbReference type="InterPro" id="IPR012336">
    <property type="entry name" value="Thioredoxin-like_fold"/>
</dbReference>
<reference evidence="3 4" key="1">
    <citation type="journal article" date="2015" name="BMC Genomics">
        <title>Insights from the genome of Ophiocordyceps polyrhachis-furcata to pathogenicity and host specificity in insect fungi.</title>
        <authorList>
            <person name="Wichadakul D."/>
            <person name="Kobmoo N."/>
            <person name="Ingsriswang S."/>
            <person name="Tangphatsornruang S."/>
            <person name="Chantasingh D."/>
            <person name="Luangsa-ard J.J."/>
            <person name="Eurwilaichitr L."/>
        </authorList>
    </citation>
    <scope>NUCLEOTIDE SEQUENCE [LARGE SCALE GENOMIC DNA]</scope>
    <source>
        <strain evidence="3 4">BCC 54312</strain>
    </source>
</reference>
<feature type="domain" description="Thioredoxin-like fold" evidence="2">
    <location>
        <begin position="62"/>
        <end position="158"/>
    </location>
</feature>
<dbReference type="Pfam" id="PF17172">
    <property type="entry name" value="GST_N_4"/>
    <property type="match status" value="1"/>
</dbReference>
<proteinExistence type="predicted"/>
<dbReference type="AlphaFoldDB" id="A0A367L4L3"/>
<comment type="caution">
    <text evidence="3">The sequence shown here is derived from an EMBL/GenBank/DDBJ whole genome shotgun (WGS) entry which is preliminary data.</text>
</comment>
<dbReference type="EMBL" id="LKCN02000016">
    <property type="protein sequence ID" value="RCI09152.1"/>
    <property type="molecule type" value="Genomic_DNA"/>
</dbReference>
<name>A0A367L4L3_9HYPO</name>
<dbReference type="OrthoDB" id="198787at2759"/>
<dbReference type="PANTHER" id="PTHR12289:SF44">
    <property type="entry name" value="OUTER MEMBRANE PROTEIN (SAM35), PUTATIVE (AFU_ORTHOLOGUE AFUA_1G13180)-RELATED"/>
    <property type="match status" value="1"/>
</dbReference>
<protein>
    <recommendedName>
        <fullName evidence="5">Metaxin glutathione S-transferase domain-containing protein</fullName>
    </recommendedName>
</protein>
<accession>A0A367L4L3</accession>